<name>A0A494YRH7_9BACI</name>
<evidence type="ECO:0000313" key="3">
    <source>
        <dbReference type="Proteomes" id="UP000281813"/>
    </source>
</evidence>
<dbReference type="PIRSF" id="PIRSF002599">
    <property type="entry name" value="Cold_shock_A"/>
    <property type="match status" value="1"/>
</dbReference>
<feature type="transmembrane region" description="Helical" evidence="1">
    <location>
        <begin position="39"/>
        <end position="57"/>
    </location>
</feature>
<comment type="caution">
    <text evidence="2">The sequence shown here is derived from an EMBL/GenBank/DDBJ whole genome shotgun (WGS) entry which is preliminary data.</text>
</comment>
<dbReference type="EMBL" id="RBZO01000050">
    <property type="protein sequence ID" value="RKQ12077.1"/>
    <property type="molecule type" value="Genomic_DNA"/>
</dbReference>
<sequence>MESANNILFFIIGVNIIGLFMMRIDKQKAIKGAYRIPERTMWIIAFLGGAIGTYMGMRMFRHKTKHRSFIIGMPILVIMNLVLFAYLLFFMS</sequence>
<dbReference type="RefSeq" id="WP_121134577.1">
    <property type="nucleotide sequence ID" value="NZ_JBHUFK010000031.1"/>
</dbReference>
<dbReference type="InterPro" id="IPR012156">
    <property type="entry name" value="Cold_shock_CspA"/>
</dbReference>
<gene>
    <name evidence="2" type="ORF">D8M05_18975</name>
</gene>
<dbReference type="GO" id="GO:0003676">
    <property type="term" value="F:nucleic acid binding"/>
    <property type="evidence" value="ECO:0007669"/>
    <property type="project" value="InterPro"/>
</dbReference>
<feature type="transmembrane region" description="Helical" evidence="1">
    <location>
        <begin position="69"/>
        <end position="89"/>
    </location>
</feature>
<keyword evidence="3" id="KW-1185">Reference proteome</keyword>
<evidence type="ECO:0000313" key="2">
    <source>
        <dbReference type="EMBL" id="RKQ12077.1"/>
    </source>
</evidence>
<keyword evidence="1" id="KW-0812">Transmembrane</keyword>
<proteinExistence type="predicted"/>
<keyword evidence="1" id="KW-1133">Transmembrane helix</keyword>
<dbReference type="OrthoDB" id="1698854at2"/>
<dbReference type="Proteomes" id="UP000281813">
    <property type="component" value="Unassembled WGS sequence"/>
</dbReference>
<organism evidence="2 3">
    <name type="scientific">Oceanobacillus bengalensis</name>
    <dbReference type="NCBI Taxonomy" id="1435466"/>
    <lineage>
        <taxon>Bacteria</taxon>
        <taxon>Bacillati</taxon>
        <taxon>Bacillota</taxon>
        <taxon>Bacilli</taxon>
        <taxon>Bacillales</taxon>
        <taxon>Bacillaceae</taxon>
        <taxon>Oceanobacillus</taxon>
    </lineage>
</organism>
<feature type="transmembrane region" description="Helical" evidence="1">
    <location>
        <begin position="7"/>
        <end position="24"/>
    </location>
</feature>
<accession>A0A494YRH7</accession>
<keyword evidence="1" id="KW-0472">Membrane</keyword>
<protein>
    <submittedName>
        <fullName evidence="2">DUF1294 domain-containing protein</fullName>
    </submittedName>
</protein>
<dbReference type="AlphaFoldDB" id="A0A494YRH7"/>
<reference evidence="2 3" key="1">
    <citation type="journal article" date="2015" name="Antonie Van Leeuwenhoek">
        <title>Oceanobacillus bengalensis sp. nov., a bacterium isolated from seawater of the Bay of Bengal.</title>
        <authorList>
            <person name="Yongchang O."/>
            <person name="Xiang W."/>
            <person name="Wang G."/>
        </authorList>
    </citation>
    <scope>NUCLEOTIDE SEQUENCE [LARGE SCALE GENOMIC DNA]</scope>
    <source>
        <strain evidence="2 3">MCCC 1K00260</strain>
    </source>
</reference>
<dbReference type="InterPro" id="IPR010718">
    <property type="entry name" value="DUF1294"/>
</dbReference>
<dbReference type="Pfam" id="PF06961">
    <property type="entry name" value="DUF1294"/>
    <property type="match status" value="1"/>
</dbReference>
<evidence type="ECO:0000256" key="1">
    <source>
        <dbReference type="SAM" id="Phobius"/>
    </source>
</evidence>